<dbReference type="AlphaFoldDB" id="C6BGU0"/>
<name>C6BGU0_RALP1</name>
<protein>
    <submittedName>
        <fullName evidence="2">Uncharacterized protein</fullName>
    </submittedName>
</protein>
<proteinExistence type="predicted"/>
<organism evidence="2">
    <name type="scientific">Ralstonia pickettii (strain 12D)</name>
    <dbReference type="NCBI Taxonomy" id="428406"/>
    <lineage>
        <taxon>Bacteria</taxon>
        <taxon>Pseudomonadati</taxon>
        <taxon>Pseudomonadota</taxon>
        <taxon>Betaproteobacteria</taxon>
        <taxon>Burkholderiales</taxon>
        <taxon>Burkholderiaceae</taxon>
        <taxon>Ralstonia</taxon>
    </lineage>
</organism>
<evidence type="ECO:0000256" key="1">
    <source>
        <dbReference type="SAM" id="MobiDB-lite"/>
    </source>
</evidence>
<sequence>MPDTVRKPCNPAEPPPAEFPLIGLKLFKQQSQRT</sequence>
<feature type="region of interest" description="Disordered" evidence="1">
    <location>
        <begin position="1"/>
        <end position="34"/>
    </location>
</feature>
<evidence type="ECO:0000313" key="2">
    <source>
        <dbReference type="EMBL" id="ACS62470.1"/>
    </source>
</evidence>
<gene>
    <name evidence="2" type="ordered locus">Rpic12D_1178</name>
</gene>
<dbReference type="HOGENOM" id="CLU_3375544_0_0_4"/>
<dbReference type="STRING" id="428406.Rpic12D_1178"/>
<reference evidence="2" key="1">
    <citation type="submission" date="2009-06" db="EMBL/GenBank/DDBJ databases">
        <title>Complete sequence chromosome 1 of Ralstonia pickettii 12D.</title>
        <authorList>
            <consortium name="US DOE Joint Genome Institute"/>
            <person name="Lucas S."/>
            <person name="Copeland A."/>
            <person name="Lapidus A."/>
            <person name="Glavina del Rio T."/>
            <person name="Dalin E."/>
            <person name="Tice H."/>
            <person name="Bruce D."/>
            <person name="Goodwin L."/>
            <person name="Pitluck S."/>
            <person name="Sims D."/>
            <person name="Meincke L."/>
            <person name="Brettin T."/>
            <person name="Detter J.C."/>
            <person name="Han C."/>
            <person name="Larimer F."/>
            <person name="Land M."/>
            <person name="Hauser L."/>
            <person name="Kyrpides N."/>
            <person name="Ovchinnikova G."/>
            <person name="Marsh T."/>
            <person name="Richardson P."/>
        </authorList>
    </citation>
    <scope>NUCLEOTIDE SEQUENCE [LARGE SCALE GENOMIC DNA]</scope>
    <source>
        <strain evidence="2">12D</strain>
    </source>
</reference>
<dbReference type="EMBL" id="CP001644">
    <property type="protein sequence ID" value="ACS62470.1"/>
    <property type="molecule type" value="Genomic_DNA"/>
</dbReference>
<accession>C6BGU0</accession>
<dbReference type="KEGG" id="rpf:Rpic12D_1178"/>